<dbReference type="AlphaFoldDB" id="A0A0F8XCM5"/>
<name>A0A0F8XCM5_9ZZZZ</name>
<organism evidence="1">
    <name type="scientific">marine sediment metagenome</name>
    <dbReference type="NCBI Taxonomy" id="412755"/>
    <lineage>
        <taxon>unclassified sequences</taxon>
        <taxon>metagenomes</taxon>
        <taxon>ecological metagenomes</taxon>
    </lineage>
</organism>
<comment type="caution">
    <text evidence="1">The sequence shown here is derived from an EMBL/GenBank/DDBJ whole genome shotgun (WGS) entry which is preliminary data.</text>
</comment>
<accession>A0A0F8XCM5</accession>
<protein>
    <submittedName>
        <fullName evidence="1">Uncharacterized protein</fullName>
    </submittedName>
</protein>
<reference evidence="1" key="1">
    <citation type="journal article" date="2015" name="Nature">
        <title>Complex archaea that bridge the gap between prokaryotes and eukaryotes.</title>
        <authorList>
            <person name="Spang A."/>
            <person name="Saw J.H."/>
            <person name="Jorgensen S.L."/>
            <person name="Zaremba-Niedzwiedzka K."/>
            <person name="Martijn J."/>
            <person name="Lind A.E."/>
            <person name="van Eijk R."/>
            <person name="Schleper C."/>
            <person name="Guy L."/>
            <person name="Ettema T.J."/>
        </authorList>
    </citation>
    <scope>NUCLEOTIDE SEQUENCE</scope>
</reference>
<evidence type="ECO:0000313" key="1">
    <source>
        <dbReference type="EMBL" id="KKK58715.1"/>
    </source>
</evidence>
<feature type="non-terminal residue" evidence="1">
    <location>
        <position position="1"/>
    </location>
</feature>
<dbReference type="EMBL" id="LAZR01063836">
    <property type="protein sequence ID" value="KKK58715.1"/>
    <property type="molecule type" value="Genomic_DNA"/>
</dbReference>
<sequence length="48" mass="5736">IADSLMVSEIEWWTTKHRFRGLPYLYIRLEWDEELFSAGIPRIAALIQ</sequence>
<proteinExistence type="predicted"/>
<gene>
    <name evidence="1" type="ORF">LCGC14_3041620</name>
</gene>